<reference evidence="1" key="2">
    <citation type="submission" date="2010-05" db="EMBL/GenBank/DDBJ databases">
        <title>The Genome Sequence of Magnaporthe poae strain ATCC 64411.</title>
        <authorList>
            <consortium name="The Broad Institute Genome Sequencing Platform"/>
            <consortium name="Broad Institute Genome Sequencing Center for Infectious Disease"/>
            <person name="Ma L.-J."/>
            <person name="Dead R."/>
            <person name="Young S."/>
            <person name="Zeng Q."/>
            <person name="Koehrsen M."/>
            <person name="Alvarado L."/>
            <person name="Berlin A."/>
            <person name="Chapman S.B."/>
            <person name="Chen Z."/>
            <person name="Freedman E."/>
            <person name="Gellesch M."/>
            <person name="Goldberg J."/>
            <person name="Griggs A."/>
            <person name="Gujja S."/>
            <person name="Heilman E.R."/>
            <person name="Heiman D."/>
            <person name="Hepburn T."/>
            <person name="Howarth C."/>
            <person name="Jen D."/>
            <person name="Larson L."/>
            <person name="Mehta T."/>
            <person name="Neiman D."/>
            <person name="Pearson M."/>
            <person name="Roberts A."/>
            <person name="Saif S."/>
            <person name="Shea T."/>
            <person name="Shenoy N."/>
            <person name="Sisk P."/>
            <person name="Stolte C."/>
            <person name="Sykes S."/>
            <person name="Walk T."/>
            <person name="White J."/>
            <person name="Yandava C."/>
            <person name="Haas B."/>
            <person name="Nusbaum C."/>
            <person name="Birren B."/>
        </authorList>
    </citation>
    <scope>NUCLEOTIDE SEQUENCE</scope>
    <source>
        <strain evidence="1">ATCC 64411</strain>
    </source>
</reference>
<name>A0A0C4DLB5_MAGP6</name>
<dbReference type="Proteomes" id="UP000011715">
    <property type="component" value="Unassembled WGS sequence"/>
</dbReference>
<proteinExistence type="predicted"/>
<evidence type="ECO:0000313" key="2">
    <source>
        <dbReference type="EnsemblFungi" id="MAPG_00556T0"/>
    </source>
</evidence>
<reference evidence="3" key="1">
    <citation type="submission" date="2010-05" db="EMBL/GenBank/DDBJ databases">
        <title>The genome sequence of Magnaporthe poae strain ATCC 64411.</title>
        <authorList>
            <person name="Ma L.-J."/>
            <person name="Dead R."/>
            <person name="Young S."/>
            <person name="Zeng Q."/>
            <person name="Koehrsen M."/>
            <person name="Alvarado L."/>
            <person name="Berlin A."/>
            <person name="Chapman S.B."/>
            <person name="Chen Z."/>
            <person name="Freedman E."/>
            <person name="Gellesch M."/>
            <person name="Goldberg J."/>
            <person name="Griggs A."/>
            <person name="Gujja S."/>
            <person name="Heilman E.R."/>
            <person name="Heiman D."/>
            <person name="Hepburn T."/>
            <person name="Howarth C."/>
            <person name="Jen D."/>
            <person name="Larson L."/>
            <person name="Mehta T."/>
            <person name="Neiman D."/>
            <person name="Pearson M."/>
            <person name="Roberts A."/>
            <person name="Saif S."/>
            <person name="Shea T."/>
            <person name="Shenoy N."/>
            <person name="Sisk P."/>
            <person name="Stolte C."/>
            <person name="Sykes S."/>
            <person name="Walk T."/>
            <person name="White J."/>
            <person name="Yandava C."/>
            <person name="Haas B."/>
            <person name="Nusbaum C."/>
            <person name="Birren B."/>
        </authorList>
    </citation>
    <scope>NUCLEOTIDE SEQUENCE [LARGE SCALE GENOMIC DNA]</scope>
    <source>
        <strain evidence="3">ATCC 64411 / 73-15</strain>
    </source>
</reference>
<keyword evidence="3" id="KW-1185">Reference proteome</keyword>
<reference evidence="2" key="4">
    <citation type="journal article" date="2015" name="G3 (Bethesda)">
        <title>Genome sequences of three phytopathogenic species of the Magnaporthaceae family of fungi.</title>
        <authorList>
            <person name="Okagaki L.H."/>
            <person name="Nunes C.C."/>
            <person name="Sailsbery J."/>
            <person name="Clay B."/>
            <person name="Brown D."/>
            <person name="John T."/>
            <person name="Oh Y."/>
            <person name="Young N."/>
            <person name="Fitzgerald M."/>
            <person name="Haas B.J."/>
            <person name="Zeng Q."/>
            <person name="Young S."/>
            <person name="Adiconis X."/>
            <person name="Fan L."/>
            <person name="Levin J.Z."/>
            <person name="Mitchell T.K."/>
            <person name="Okubara P.A."/>
            <person name="Farman M.L."/>
            <person name="Kohn L.M."/>
            <person name="Birren B."/>
            <person name="Ma L.-J."/>
            <person name="Dean R.A."/>
        </authorList>
    </citation>
    <scope>NUCLEOTIDE SEQUENCE</scope>
    <source>
        <strain evidence="2">ATCC 64411 / 73-15</strain>
    </source>
</reference>
<reference evidence="2" key="5">
    <citation type="submission" date="2015-06" db="UniProtKB">
        <authorList>
            <consortium name="EnsemblFungi"/>
        </authorList>
    </citation>
    <scope>IDENTIFICATION</scope>
    <source>
        <strain evidence="2">ATCC 64411</strain>
    </source>
</reference>
<organism evidence="2 3">
    <name type="scientific">Magnaporthiopsis poae (strain ATCC 64411 / 73-15)</name>
    <name type="common">Kentucky bluegrass fungus</name>
    <name type="synonym">Magnaporthe poae</name>
    <dbReference type="NCBI Taxonomy" id="644358"/>
    <lineage>
        <taxon>Eukaryota</taxon>
        <taxon>Fungi</taxon>
        <taxon>Dikarya</taxon>
        <taxon>Ascomycota</taxon>
        <taxon>Pezizomycotina</taxon>
        <taxon>Sordariomycetes</taxon>
        <taxon>Sordariomycetidae</taxon>
        <taxon>Magnaporthales</taxon>
        <taxon>Magnaporthaceae</taxon>
        <taxon>Magnaporthiopsis</taxon>
    </lineage>
</organism>
<dbReference type="VEuPathDB" id="FungiDB:MAPG_00556"/>
<dbReference type="EMBL" id="GL876966">
    <property type="protein sequence ID" value="KLU81467.1"/>
    <property type="molecule type" value="Genomic_DNA"/>
</dbReference>
<gene>
    <name evidence="1" type="ORF">MAPG_00556</name>
</gene>
<evidence type="ECO:0000313" key="3">
    <source>
        <dbReference type="Proteomes" id="UP000011715"/>
    </source>
</evidence>
<dbReference type="AlphaFoldDB" id="A0A0C4DLB5"/>
<evidence type="ECO:0000313" key="1">
    <source>
        <dbReference type="EMBL" id="KLU81467.1"/>
    </source>
</evidence>
<protein>
    <submittedName>
        <fullName evidence="1 2">Uncharacterized protein</fullName>
    </submittedName>
</protein>
<reference evidence="1" key="3">
    <citation type="submission" date="2011-03" db="EMBL/GenBank/DDBJ databases">
        <title>Annotation of Magnaporthe poae ATCC 64411.</title>
        <authorList>
            <person name="Ma L.-J."/>
            <person name="Dead R."/>
            <person name="Young S.K."/>
            <person name="Zeng Q."/>
            <person name="Gargeya S."/>
            <person name="Fitzgerald M."/>
            <person name="Haas B."/>
            <person name="Abouelleil A."/>
            <person name="Alvarado L."/>
            <person name="Arachchi H.M."/>
            <person name="Berlin A."/>
            <person name="Brown A."/>
            <person name="Chapman S.B."/>
            <person name="Chen Z."/>
            <person name="Dunbar C."/>
            <person name="Freedman E."/>
            <person name="Gearin G."/>
            <person name="Gellesch M."/>
            <person name="Goldberg J."/>
            <person name="Griggs A."/>
            <person name="Gujja S."/>
            <person name="Heiman D."/>
            <person name="Howarth C."/>
            <person name="Larson L."/>
            <person name="Lui A."/>
            <person name="MacDonald P.J.P."/>
            <person name="Mehta T."/>
            <person name="Montmayeur A."/>
            <person name="Murphy C."/>
            <person name="Neiman D."/>
            <person name="Pearson M."/>
            <person name="Priest M."/>
            <person name="Roberts A."/>
            <person name="Saif S."/>
            <person name="Shea T."/>
            <person name="Shenoy N."/>
            <person name="Sisk P."/>
            <person name="Stolte C."/>
            <person name="Sykes S."/>
            <person name="Yandava C."/>
            <person name="Wortman J."/>
            <person name="Nusbaum C."/>
            <person name="Birren B."/>
        </authorList>
    </citation>
    <scope>NUCLEOTIDE SEQUENCE</scope>
    <source>
        <strain evidence="1">ATCC 64411</strain>
    </source>
</reference>
<sequence>MRPLWLAMLHPRARAGHIMALKPPSVILQKPRSSWARRGTTDVTPSATSRRHKACAIVPVLEPLSGSARPPPFTLAHHCLHEDASLENIRRIIRIREPRPGTAVSGWMTSLADACLRLEQGIHGVPASPQKPGGGAKGICLGRIISHGSDEGELSLYM</sequence>
<accession>A0A0C4DLB5</accession>
<dbReference type="EMBL" id="ADBL01000134">
    <property type="status" value="NOT_ANNOTATED_CDS"/>
    <property type="molecule type" value="Genomic_DNA"/>
</dbReference>
<dbReference type="EnsemblFungi" id="MAPG_00556T0">
    <property type="protein sequence ID" value="MAPG_00556T0"/>
    <property type="gene ID" value="MAPG_00556"/>
</dbReference>